<organism evidence="1 2">
    <name type="scientific">Psophocarpus tetragonolobus</name>
    <name type="common">Winged bean</name>
    <name type="synonym">Dolichos tetragonolobus</name>
    <dbReference type="NCBI Taxonomy" id="3891"/>
    <lineage>
        <taxon>Eukaryota</taxon>
        <taxon>Viridiplantae</taxon>
        <taxon>Streptophyta</taxon>
        <taxon>Embryophyta</taxon>
        <taxon>Tracheophyta</taxon>
        <taxon>Spermatophyta</taxon>
        <taxon>Magnoliopsida</taxon>
        <taxon>eudicotyledons</taxon>
        <taxon>Gunneridae</taxon>
        <taxon>Pentapetalae</taxon>
        <taxon>rosids</taxon>
        <taxon>fabids</taxon>
        <taxon>Fabales</taxon>
        <taxon>Fabaceae</taxon>
        <taxon>Papilionoideae</taxon>
        <taxon>50 kb inversion clade</taxon>
        <taxon>NPAAA clade</taxon>
        <taxon>indigoferoid/millettioid clade</taxon>
        <taxon>Phaseoleae</taxon>
        <taxon>Psophocarpus</taxon>
    </lineage>
</organism>
<dbReference type="AlphaFoldDB" id="A0AAN9RU10"/>
<sequence length="78" mass="9036">MSQKQIFLPRIREVFRPPPQKVGDERQFTGFNKKLLKRGHGWETPNSNDVVTETPKEGAEFHVKDGISIDFCSLFDEM</sequence>
<reference evidence="1 2" key="1">
    <citation type="submission" date="2024-01" db="EMBL/GenBank/DDBJ databases">
        <title>The genomes of 5 underutilized Papilionoideae crops provide insights into root nodulation and disease resistanc.</title>
        <authorList>
            <person name="Jiang F."/>
        </authorList>
    </citation>
    <scope>NUCLEOTIDE SEQUENCE [LARGE SCALE GENOMIC DNA]</scope>
    <source>
        <strain evidence="1">DUOXIRENSHENG_FW03</strain>
        <tissue evidence="1">Leaves</tissue>
    </source>
</reference>
<keyword evidence="2" id="KW-1185">Reference proteome</keyword>
<dbReference type="EMBL" id="JAYMYS010000008">
    <property type="protein sequence ID" value="KAK7383237.1"/>
    <property type="molecule type" value="Genomic_DNA"/>
</dbReference>
<proteinExistence type="predicted"/>
<dbReference type="Proteomes" id="UP001386955">
    <property type="component" value="Unassembled WGS sequence"/>
</dbReference>
<protein>
    <submittedName>
        <fullName evidence="1">Uncharacterized protein</fullName>
    </submittedName>
</protein>
<gene>
    <name evidence="1" type="ORF">VNO78_28911</name>
</gene>
<evidence type="ECO:0000313" key="1">
    <source>
        <dbReference type="EMBL" id="KAK7383237.1"/>
    </source>
</evidence>
<comment type="caution">
    <text evidence="1">The sequence shown here is derived from an EMBL/GenBank/DDBJ whole genome shotgun (WGS) entry which is preliminary data.</text>
</comment>
<name>A0AAN9RU10_PSOTE</name>
<accession>A0AAN9RU10</accession>
<evidence type="ECO:0000313" key="2">
    <source>
        <dbReference type="Proteomes" id="UP001386955"/>
    </source>
</evidence>